<keyword evidence="2" id="KW-0238">DNA-binding</keyword>
<evidence type="ECO:0000259" key="4">
    <source>
        <dbReference type="PROSITE" id="PS01124"/>
    </source>
</evidence>
<gene>
    <name evidence="5" type="primary">rhaS_2</name>
    <name evidence="5" type="ORF">RUM4293_01510</name>
</gene>
<dbReference type="InterPro" id="IPR009057">
    <property type="entry name" value="Homeodomain-like_sf"/>
</dbReference>
<protein>
    <submittedName>
        <fullName evidence="5">L-rhamnose operon regulatory protein RhaS</fullName>
    </submittedName>
</protein>
<dbReference type="Pfam" id="PF12833">
    <property type="entry name" value="HTH_18"/>
    <property type="match status" value="1"/>
</dbReference>
<dbReference type="EMBL" id="CYPS01000023">
    <property type="protein sequence ID" value="CUH42622.1"/>
    <property type="molecule type" value="Genomic_DNA"/>
</dbReference>
<evidence type="ECO:0000313" key="5">
    <source>
        <dbReference type="EMBL" id="CUH42622.1"/>
    </source>
</evidence>
<dbReference type="PANTHER" id="PTHR46796:SF12">
    <property type="entry name" value="HTH-TYPE DNA-BINDING TRANSCRIPTIONAL ACTIVATOR EUTR"/>
    <property type="match status" value="1"/>
</dbReference>
<evidence type="ECO:0000256" key="2">
    <source>
        <dbReference type="ARBA" id="ARBA00023125"/>
    </source>
</evidence>
<evidence type="ECO:0000313" key="6">
    <source>
        <dbReference type="Proteomes" id="UP000050786"/>
    </source>
</evidence>
<feature type="domain" description="HTH araC/xylS-type" evidence="4">
    <location>
        <begin position="191"/>
        <end position="295"/>
    </location>
</feature>
<sequence>MDDPNDAALLTPWKLDYRQIEPGELGTRLKVVANGTISVTDIKMSHSVHQRGTPPPGTLTFGRVRDLDSFKWHGRRLMQPRLLSFGTVDGYESTSSGGFNGRVISLDVDYLDRTAQALGLEVPETIQSAHKFEAAGSVSEFNRLDSFVAMFLDDSTLLSEREMSEALAQEILLVATNGGAHEDKSTAFQRGRALRLALSKMEQFACDPLSIAEICKSVNCSWRTLDRAFKEEFGIGPKGYFIRFRLGRARKELLASDPAVSVINVANRWGFWRMGQFAADYKKMFGELPSTTLKRVSKSNW</sequence>
<proteinExistence type="predicted"/>
<name>A0A0P1EJN7_9RHOB</name>
<dbReference type="PROSITE" id="PS00041">
    <property type="entry name" value="HTH_ARAC_FAMILY_1"/>
    <property type="match status" value="1"/>
</dbReference>
<accession>A0A0P1EJN7</accession>
<dbReference type="PROSITE" id="PS01124">
    <property type="entry name" value="HTH_ARAC_FAMILY_2"/>
    <property type="match status" value="1"/>
</dbReference>
<dbReference type="RefSeq" id="WP_145975813.1">
    <property type="nucleotide sequence ID" value="NZ_CYPS01000023.1"/>
</dbReference>
<dbReference type="PANTHER" id="PTHR46796">
    <property type="entry name" value="HTH-TYPE TRANSCRIPTIONAL ACTIVATOR RHAS-RELATED"/>
    <property type="match status" value="1"/>
</dbReference>
<dbReference type="GO" id="GO:0003700">
    <property type="term" value="F:DNA-binding transcription factor activity"/>
    <property type="evidence" value="ECO:0007669"/>
    <property type="project" value="InterPro"/>
</dbReference>
<dbReference type="Proteomes" id="UP000050786">
    <property type="component" value="Unassembled WGS sequence"/>
</dbReference>
<evidence type="ECO:0000256" key="3">
    <source>
        <dbReference type="ARBA" id="ARBA00023163"/>
    </source>
</evidence>
<organism evidence="5 6">
    <name type="scientific">Ruegeria atlantica</name>
    <dbReference type="NCBI Taxonomy" id="81569"/>
    <lineage>
        <taxon>Bacteria</taxon>
        <taxon>Pseudomonadati</taxon>
        <taxon>Pseudomonadota</taxon>
        <taxon>Alphaproteobacteria</taxon>
        <taxon>Rhodobacterales</taxon>
        <taxon>Roseobacteraceae</taxon>
        <taxon>Ruegeria</taxon>
    </lineage>
</organism>
<evidence type="ECO:0000256" key="1">
    <source>
        <dbReference type="ARBA" id="ARBA00023015"/>
    </source>
</evidence>
<dbReference type="InterPro" id="IPR018062">
    <property type="entry name" value="HTH_AraC-typ_CS"/>
</dbReference>
<dbReference type="SUPFAM" id="SSF46689">
    <property type="entry name" value="Homeodomain-like"/>
    <property type="match status" value="1"/>
</dbReference>
<keyword evidence="3" id="KW-0804">Transcription</keyword>
<keyword evidence="6" id="KW-1185">Reference proteome</keyword>
<dbReference type="InterPro" id="IPR018060">
    <property type="entry name" value="HTH_AraC"/>
</dbReference>
<dbReference type="SMART" id="SM00342">
    <property type="entry name" value="HTH_ARAC"/>
    <property type="match status" value="1"/>
</dbReference>
<dbReference type="InterPro" id="IPR050204">
    <property type="entry name" value="AraC_XylS_family_regulators"/>
</dbReference>
<dbReference type="AlphaFoldDB" id="A0A0P1EJN7"/>
<dbReference type="Gene3D" id="1.10.10.60">
    <property type="entry name" value="Homeodomain-like"/>
    <property type="match status" value="1"/>
</dbReference>
<dbReference type="GO" id="GO:0043565">
    <property type="term" value="F:sequence-specific DNA binding"/>
    <property type="evidence" value="ECO:0007669"/>
    <property type="project" value="InterPro"/>
</dbReference>
<reference evidence="6" key="1">
    <citation type="submission" date="2015-09" db="EMBL/GenBank/DDBJ databases">
        <authorList>
            <person name="Rodrigo-Torres L."/>
            <person name="Arahal D.R."/>
        </authorList>
    </citation>
    <scope>NUCLEOTIDE SEQUENCE [LARGE SCALE GENOMIC DNA]</scope>
    <source>
        <strain evidence="6">CECT 4293</strain>
    </source>
</reference>
<keyword evidence="1" id="KW-0805">Transcription regulation</keyword>